<reference evidence="1" key="1">
    <citation type="submission" date="2022-02" db="EMBL/GenBank/DDBJ databases">
        <title>Plant Genome Project.</title>
        <authorList>
            <person name="Zhang R.-G."/>
        </authorList>
    </citation>
    <scope>NUCLEOTIDE SEQUENCE</scope>
    <source>
        <strain evidence="1">AT1</strain>
    </source>
</reference>
<evidence type="ECO:0000313" key="1">
    <source>
        <dbReference type="EMBL" id="KAI8554468.1"/>
    </source>
</evidence>
<name>A0ACC0NPP8_RHOML</name>
<sequence length="53" mass="6070">MSSKSLMPFVIDDLGTPSHLRTSCFPSMMSTKDHIMQFEYDCGSEKCIFRVCM</sequence>
<gene>
    <name evidence="1" type="ORF">RHMOL_Rhmol05G0101600</name>
</gene>
<comment type="caution">
    <text evidence="1">The sequence shown here is derived from an EMBL/GenBank/DDBJ whole genome shotgun (WGS) entry which is preliminary data.</text>
</comment>
<accession>A0ACC0NPP8</accession>
<proteinExistence type="predicted"/>
<protein>
    <submittedName>
        <fullName evidence="1">Uncharacterized protein</fullName>
    </submittedName>
</protein>
<dbReference type="EMBL" id="CM046392">
    <property type="protein sequence ID" value="KAI8554468.1"/>
    <property type="molecule type" value="Genomic_DNA"/>
</dbReference>
<organism evidence="1 2">
    <name type="scientific">Rhododendron molle</name>
    <name type="common">Chinese azalea</name>
    <name type="synonym">Azalea mollis</name>
    <dbReference type="NCBI Taxonomy" id="49168"/>
    <lineage>
        <taxon>Eukaryota</taxon>
        <taxon>Viridiplantae</taxon>
        <taxon>Streptophyta</taxon>
        <taxon>Embryophyta</taxon>
        <taxon>Tracheophyta</taxon>
        <taxon>Spermatophyta</taxon>
        <taxon>Magnoliopsida</taxon>
        <taxon>eudicotyledons</taxon>
        <taxon>Gunneridae</taxon>
        <taxon>Pentapetalae</taxon>
        <taxon>asterids</taxon>
        <taxon>Ericales</taxon>
        <taxon>Ericaceae</taxon>
        <taxon>Ericoideae</taxon>
        <taxon>Rhodoreae</taxon>
        <taxon>Rhododendron</taxon>
    </lineage>
</organism>
<dbReference type="Proteomes" id="UP001062846">
    <property type="component" value="Chromosome 5"/>
</dbReference>
<keyword evidence="2" id="KW-1185">Reference proteome</keyword>
<evidence type="ECO:0000313" key="2">
    <source>
        <dbReference type="Proteomes" id="UP001062846"/>
    </source>
</evidence>